<reference evidence="2 3" key="1">
    <citation type="submission" date="2023-07" db="EMBL/GenBank/DDBJ databases">
        <title>Comparative genomics of wheat-associated soil bacteria to identify genetic determinants of phenazine resistance.</title>
        <authorList>
            <person name="Mouncey N."/>
        </authorList>
    </citation>
    <scope>NUCLEOTIDE SEQUENCE [LARGE SCALE GENOMIC DNA]</scope>
    <source>
        <strain evidence="2 3">V3I3</strain>
    </source>
</reference>
<protein>
    <submittedName>
        <fullName evidence="2">Uncharacterized protein</fullName>
    </submittedName>
</protein>
<dbReference type="EMBL" id="JAUSYY010000001">
    <property type="protein sequence ID" value="MDQ0894863.1"/>
    <property type="molecule type" value="Genomic_DNA"/>
</dbReference>
<dbReference type="RefSeq" id="WP_307042448.1">
    <property type="nucleotide sequence ID" value="NZ_JAUSYY010000001.1"/>
</dbReference>
<keyword evidence="3" id="KW-1185">Reference proteome</keyword>
<evidence type="ECO:0000313" key="3">
    <source>
        <dbReference type="Proteomes" id="UP001239083"/>
    </source>
</evidence>
<comment type="caution">
    <text evidence="2">The sequence shown here is derived from an EMBL/GenBank/DDBJ whole genome shotgun (WGS) entry which is preliminary data.</text>
</comment>
<accession>A0ABU0R9Y3</accession>
<proteinExistence type="predicted"/>
<evidence type="ECO:0000256" key="1">
    <source>
        <dbReference type="SAM" id="SignalP"/>
    </source>
</evidence>
<keyword evidence="1" id="KW-0732">Signal</keyword>
<evidence type="ECO:0000313" key="2">
    <source>
        <dbReference type="EMBL" id="MDQ0894863.1"/>
    </source>
</evidence>
<organism evidence="2 3">
    <name type="scientific">Agromyces ramosus</name>
    <dbReference type="NCBI Taxonomy" id="33879"/>
    <lineage>
        <taxon>Bacteria</taxon>
        <taxon>Bacillati</taxon>
        <taxon>Actinomycetota</taxon>
        <taxon>Actinomycetes</taxon>
        <taxon>Micrococcales</taxon>
        <taxon>Microbacteriaceae</taxon>
        <taxon>Agromyces</taxon>
    </lineage>
</organism>
<dbReference type="Proteomes" id="UP001239083">
    <property type="component" value="Unassembled WGS sequence"/>
</dbReference>
<gene>
    <name evidence="2" type="ORF">QFZ26_002418</name>
</gene>
<sequence>MRFGRPLPAASIVVLLAGCSPYWAASGDTFVEYSGSDRGKVQACADFSANSEHQASAGIPLYVVVTDIDVAQMDGAWDITGTTLLVNDHDEYLAWSCRVTIDAESRSMHAQLMTTRPGQELPLCGNACSAPTHGSIEIEFGDSLHSPSSLPCIDLAAAVASPPDHARPIRATVRGDHDAPTRRFHGTLEVGSRAAYQWTCELSKADDPWALDYELTAFEPS</sequence>
<name>A0ABU0R9Y3_9MICO</name>
<feature type="chain" id="PRO_5045291086" evidence="1">
    <location>
        <begin position="25"/>
        <end position="221"/>
    </location>
</feature>
<feature type="signal peptide" evidence="1">
    <location>
        <begin position="1"/>
        <end position="24"/>
    </location>
</feature>
<dbReference type="PROSITE" id="PS51257">
    <property type="entry name" value="PROKAR_LIPOPROTEIN"/>
    <property type="match status" value="1"/>
</dbReference>